<proteinExistence type="predicted"/>
<comment type="caution">
    <text evidence="2">The sequence shown here is derived from an EMBL/GenBank/DDBJ whole genome shotgun (WGS) entry which is preliminary data.</text>
</comment>
<dbReference type="InterPro" id="IPR027417">
    <property type="entry name" value="P-loop_NTPase"/>
</dbReference>
<keyword evidence="3" id="KW-1185">Reference proteome</keyword>
<dbReference type="RefSeq" id="WP_062368822.1">
    <property type="nucleotide sequence ID" value="NZ_LNCD01000031.1"/>
</dbReference>
<dbReference type="Pfam" id="PF01636">
    <property type="entry name" value="APH"/>
    <property type="match status" value="1"/>
</dbReference>
<feature type="domain" description="Aminoglycoside phosphotransferase" evidence="1">
    <location>
        <begin position="194"/>
        <end position="271"/>
    </location>
</feature>
<dbReference type="PANTHER" id="PTHR43883:SF1">
    <property type="entry name" value="GLUCONOKINASE"/>
    <property type="match status" value="1"/>
</dbReference>
<evidence type="ECO:0000313" key="2">
    <source>
        <dbReference type="EMBL" id="KWV57128.1"/>
    </source>
</evidence>
<sequence length="516" mass="57450">MLVQDQSAIVAFLKEALRRDELPVEVISTHISIIFLSGDRAYKMKRAVKLPYVDFSSIEARLAACHKEIEFNGVTAPETYLRVRLITEEAAGHYSLDGKGPTREALVEMRRFDQSALLDNVARSGGLTPQMINSLAYAIARHHRGAKPVDTVSGRKAVSSVLDINEAGFATSNVFSREEVRELTSSFHRSLGSLADILEQRGQEGKVRRCHGDLHLRNIFLLNGEPRLFDCIEFNDQIATSDVLYDLAFLLMDLWHRGEYTLANRLMNRYFDETDDEEGFETLPFFLALRAAVRAHVLATSAADAQSQQHDNLIKEARSYFQLAGSMLCEKPPRLIVIGGLSGSGKTTLAEALAPLVGAAPGARIIESDRLRKALHGVPPETRLPAAAYRPDISAKVYREMAWRARLHLKAGGCVVVDGVFDKPWNRKLIEESCNGGERIFQGIWLDADPALLRRRVNDRLRGVSDAGIEVLEQQLDHSLGAIEWKRFDAGKPTNVLIDELLRPQDAIAENFDASI</sequence>
<organism evidence="2 3">
    <name type="scientific">Rhizobium altiplani</name>
    <dbReference type="NCBI Taxonomy" id="1864509"/>
    <lineage>
        <taxon>Bacteria</taxon>
        <taxon>Pseudomonadati</taxon>
        <taxon>Pseudomonadota</taxon>
        <taxon>Alphaproteobacteria</taxon>
        <taxon>Hyphomicrobiales</taxon>
        <taxon>Rhizobiaceae</taxon>
        <taxon>Rhizobium/Agrobacterium group</taxon>
        <taxon>Rhizobium</taxon>
    </lineage>
</organism>
<dbReference type="Gene3D" id="3.90.1200.10">
    <property type="match status" value="1"/>
</dbReference>
<evidence type="ECO:0000313" key="3">
    <source>
        <dbReference type="Proteomes" id="UP000068164"/>
    </source>
</evidence>
<reference evidence="2 3" key="1">
    <citation type="submission" date="2015-11" db="EMBL/GenBank/DDBJ databases">
        <title>Draft Genome Sequence of the Strain BR 10423 (Rhizobium sp.) isolated from nodules of Mimosa pudica.</title>
        <authorList>
            <person name="Barauna A.C."/>
            <person name="Zilli J.E."/>
            <person name="Simoes-Araujo J.L."/>
            <person name="Reis V.M."/>
            <person name="James E.K."/>
            <person name="Reis F.B.Jr."/>
            <person name="Rouws L.F."/>
            <person name="Passos S.R."/>
            <person name="Gois S.R."/>
        </authorList>
    </citation>
    <scope>NUCLEOTIDE SEQUENCE [LARGE SCALE GENOMIC DNA]</scope>
    <source>
        <strain evidence="2 3">BR10423</strain>
    </source>
</reference>
<dbReference type="Pfam" id="PF13671">
    <property type="entry name" value="AAA_33"/>
    <property type="match status" value="1"/>
</dbReference>
<name>A0A109JXW7_9HYPH</name>
<dbReference type="PANTHER" id="PTHR43883">
    <property type="entry name" value="SLR0207 PROTEIN"/>
    <property type="match status" value="1"/>
</dbReference>
<dbReference type="AlphaFoldDB" id="A0A109JXW7"/>
<evidence type="ECO:0000259" key="1">
    <source>
        <dbReference type="Pfam" id="PF01636"/>
    </source>
</evidence>
<dbReference type="InterPro" id="IPR052732">
    <property type="entry name" value="Cell-binding_unc_protein"/>
</dbReference>
<dbReference type="InterPro" id="IPR002575">
    <property type="entry name" value="Aminoglycoside_PTrfase"/>
</dbReference>
<protein>
    <submittedName>
        <fullName evidence="2">Aminoglycoside phosphotransferase</fullName>
    </submittedName>
</protein>
<accession>A0A109JXW7</accession>
<dbReference type="Proteomes" id="UP000068164">
    <property type="component" value="Unassembled WGS sequence"/>
</dbReference>
<dbReference type="InterPro" id="IPR011009">
    <property type="entry name" value="Kinase-like_dom_sf"/>
</dbReference>
<dbReference type="OrthoDB" id="9810277at2"/>
<dbReference type="SUPFAM" id="SSF52540">
    <property type="entry name" value="P-loop containing nucleoside triphosphate hydrolases"/>
    <property type="match status" value="1"/>
</dbReference>
<dbReference type="Gene3D" id="3.40.50.300">
    <property type="entry name" value="P-loop containing nucleotide triphosphate hydrolases"/>
    <property type="match status" value="1"/>
</dbReference>
<gene>
    <name evidence="2" type="ORF">AS026_31300</name>
</gene>
<dbReference type="SUPFAM" id="SSF56112">
    <property type="entry name" value="Protein kinase-like (PK-like)"/>
    <property type="match status" value="1"/>
</dbReference>
<dbReference type="EMBL" id="LNCD01000031">
    <property type="protein sequence ID" value="KWV57128.1"/>
    <property type="molecule type" value="Genomic_DNA"/>
</dbReference>